<dbReference type="EMBL" id="UAPQ01000007">
    <property type="protein sequence ID" value="SPT53479.1"/>
    <property type="molecule type" value="Genomic_DNA"/>
</dbReference>
<organism evidence="3 4">
    <name type="scientific">Actinomyces bovis</name>
    <dbReference type="NCBI Taxonomy" id="1658"/>
    <lineage>
        <taxon>Bacteria</taxon>
        <taxon>Bacillati</taxon>
        <taxon>Actinomycetota</taxon>
        <taxon>Actinomycetes</taxon>
        <taxon>Actinomycetales</taxon>
        <taxon>Actinomycetaceae</taxon>
        <taxon>Actinomyces</taxon>
    </lineage>
</organism>
<accession>A0ABY1VMZ8</accession>
<feature type="region of interest" description="Disordered" evidence="1">
    <location>
        <begin position="104"/>
        <end position="127"/>
    </location>
</feature>
<evidence type="ECO:0000256" key="1">
    <source>
        <dbReference type="SAM" id="MobiDB-lite"/>
    </source>
</evidence>
<comment type="caution">
    <text evidence="3">The sequence shown here is derived from an EMBL/GenBank/DDBJ whole genome shotgun (WGS) entry which is preliminary data.</text>
</comment>
<name>A0ABY1VMZ8_9ACTO</name>
<dbReference type="InterPro" id="IPR036249">
    <property type="entry name" value="Thioredoxin-like_sf"/>
</dbReference>
<dbReference type="Gene3D" id="3.40.30.10">
    <property type="entry name" value="Glutaredoxin"/>
    <property type="match status" value="1"/>
</dbReference>
<evidence type="ECO:0000259" key="2">
    <source>
        <dbReference type="Pfam" id="PF00462"/>
    </source>
</evidence>
<keyword evidence="4" id="KW-1185">Reference proteome</keyword>
<sequence length="127" mass="13538">MEQVQDNNPWLTNERSGALSQITIYTKPNCPACRLTQRALDKAGVQFAVVDLSQRPDIVAQLRAEGLLAAPVVEGPDGQRSSGFRPERIKALVELAGAGPVLAGGSGDHQLLPPAHRPNAARRGLVQ</sequence>
<protein>
    <submittedName>
        <fullName evidence="3">Glutaredoxin-like protein nrdH</fullName>
    </submittedName>
</protein>
<dbReference type="RefSeq" id="WP_111836444.1">
    <property type="nucleotide sequence ID" value="NZ_UAPQ01000007.1"/>
</dbReference>
<proteinExistence type="predicted"/>
<dbReference type="SUPFAM" id="SSF52833">
    <property type="entry name" value="Thioredoxin-like"/>
    <property type="match status" value="1"/>
</dbReference>
<gene>
    <name evidence="3" type="primary">nrdH_1</name>
    <name evidence="3" type="ORF">NCTC11535_01143</name>
</gene>
<dbReference type="Proteomes" id="UP000250006">
    <property type="component" value="Unassembled WGS sequence"/>
</dbReference>
<evidence type="ECO:0000313" key="3">
    <source>
        <dbReference type="EMBL" id="SPT53479.1"/>
    </source>
</evidence>
<feature type="domain" description="Glutaredoxin" evidence="2">
    <location>
        <begin position="22"/>
        <end position="73"/>
    </location>
</feature>
<reference evidence="3 4" key="1">
    <citation type="submission" date="2018-06" db="EMBL/GenBank/DDBJ databases">
        <authorList>
            <consortium name="Pathogen Informatics"/>
            <person name="Doyle S."/>
        </authorList>
    </citation>
    <scope>NUCLEOTIDE SEQUENCE [LARGE SCALE GENOMIC DNA]</scope>
    <source>
        <strain evidence="3 4">NCTC11535</strain>
    </source>
</reference>
<dbReference type="Pfam" id="PF00462">
    <property type="entry name" value="Glutaredoxin"/>
    <property type="match status" value="1"/>
</dbReference>
<dbReference type="CDD" id="cd02976">
    <property type="entry name" value="NrdH"/>
    <property type="match status" value="1"/>
</dbReference>
<dbReference type="PROSITE" id="PS51354">
    <property type="entry name" value="GLUTAREDOXIN_2"/>
    <property type="match status" value="1"/>
</dbReference>
<evidence type="ECO:0000313" key="4">
    <source>
        <dbReference type="Proteomes" id="UP000250006"/>
    </source>
</evidence>
<dbReference type="InterPro" id="IPR002109">
    <property type="entry name" value="Glutaredoxin"/>
</dbReference>